<dbReference type="Proteomes" id="UP000623678">
    <property type="component" value="Unassembled WGS sequence"/>
</dbReference>
<organism evidence="1 2">
    <name type="scientific">Youxingia wuxianensis</name>
    <dbReference type="NCBI Taxonomy" id="2763678"/>
    <lineage>
        <taxon>Bacteria</taxon>
        <taxon>Bacillati</taxon>
        <taxon>Bacillota</taxon>
        <taxon>Clostridia</taxon>
        <taxon>Eubacteriales</taxon>
        <taxon>Oscillospiraceae</taxon>
        <taxon>Youxingia</taxon>
    </lineage>
</organism>
<dbReference type="EMBL" id="JACRTD010000004">
    <property type="protein sequence ID" value="MBC8585212.1"/>
    <property type="molecule type" value="Genomic_DNA"/>
</dbReference>
<keyword evidence="2" id="KW-1185">Reference proteome</keyword>
<name>A0A926EPV1_9FIRM</name>
<protein>
    <submittedName>
        <fullName evidence="1">DUF4368 domain-containing protein</fullName>
    </submittedName>
</protein>
<evidence type="ECO:0000313" key="2">
    <source>
        <dbReference type="Proteomes" id="UP000623678"/>
    </source>
</evidence>
<gene>
    <name evidence="1" type="ORF">H8705_06410</name>
</gene>
<dbReference type="AlphaFoldDB" id="A0A926EPV1"/>
<accession>A0A926EPV1</accession>
<evidence type="ECO:0000313" key="1">
    <source>
        <dbReference type="EMBL" id="MBC8585212.1"/>
    </source>
</evidence>
<reference evidence="1" key="1">
    <citation type="submission" date="2020-08" db="EMBL/GenBank/DDBJ databases">
        <title>Genome public.</title>
        <authorList>
            <person name="Liu C."/>
            <person name="Sun Q."/>
        </authorList>
    </citation>
    <scope>NUCLEOTIDE SEQUENCE</scope>
    <source>
        <strain evidence="1">NSJ-64</strain>
    </source>
</reference>
<proteinExistence type="predicted"/>
<comment type="caution">
    <text evidence="1">The sequence shown here is derived from an EMBL/GenBank/DDBJ whole genome shotgun (WGS) entry which is preliminary data.</text>
</comment>
<sequence length="85" mass="9866">MISGRYGQKPSELGQGLKSITERISEMGMGEMCIREFIDKAKSYMEMPNPTPKLLRVFIRRVEVYEKFENYSRACGNPIVIRLVF</sequence>